<protein>
    <recommendedName>
        <fullName evidence="8">Haloacid dehalogenase-like hydrolase domain-containing protein 2</fullName>
    </recommendedName>
</protein>
<evidence type="ECO:0000256" key="5">
    <source>
        <dbReference type="ARBA" id="ARBA00022723"/>
    </source>
</evidence>
<reference evidence="9 10" key="1">
    <citation type="submission" date="2019-04" db="EMBL/GenBank/DDBJ databases">
        <authorList>
            <person name="Hwang J.C."/>
        </authorList>
    </citation>
    <scope>NUCLEOTIDE SEQUENCE [LARGE SCALE GENOMIC DNA]</scope>
    <source>
        <strain evidence="9 10">IMCC35001</strain>
    </source>
</reference>
<evidence type="ECO:0000256" key="1">
    <source>
        <dbReference type="ARBA" id="ARBA00001946"/>
    </source>
</evidence>
<proteinExistence type="inferred from homology"/>
<dbReference type="PANTHER" id="PTHR19288:SF46">
    <property type="entry name" value="HALOACID DEHALOGENASE-LIKE HYDROLASE DOMAIN-CONTAINING PROTEIN 2"/>
    <property type="match status" value="1"/>
</dbReference>
<keyword evidence="7" id="KW-0460">Magnesium</keyword>
<dbReference type="InterPro" id="IPR006357">
    <property type="entry name" value="HAD-SF_hydro_IIA"/>
</dbReference>
<comment type="caution">
    <text evidence="9">The sequence shown here is derived from an EMBL/GenBank/DDBJ whole genome shotgun (WGS) entry which is preliminary data.</text>
</comment>
<evidence type="ECO:0000256" key="6">
    <source>
        <dbReference type="ARBA" id="ARBA00022801"/>
    </source>
</evidence>
<dbReference type="Gene3D" id="3.40.50.1000">
    <property type="entry name" value="HAD superfamily/HAD-like"/>
    <property type="match status" value="2"/>
</dbReference>
<name>A0A4U1BC10_9GAMM</name>
<keyword evidence="5" id="KW-0479">Metal-binding</keyword>
<dbReference type="GO" id="GO:0005737">
    <property type="term" value="C:cytoplasm"/>
    <property type="evidence" value="ECO:0007669"/>
    <property type="project" value="UniProtKB-SubCell"/>
</dbReference>
<evidence type="ECO:0000313" key="10">
    <source>
        <dbReference type="Proteomes" id="UP000305674"/>
    </source>
</evidence>
<accession>A0A4U1BC10</accession>
<evidence type="ECO:0000256" key="7">
    <source>
        <dbReference type="ARBA" id="ARBA00022842"/>
    </source>
</evidence>
<dbReference type="AlphaFoldDB" id="A0A4U1BC10"/>
<dbReference type="PANTHER" id="PTHR19288">
    <property type="entry name" value="4-NITROPHENYLPHOSPHATASE-RELATED"/>
    <property type="match status" value="1"/>
</dbReference>
<comment type="similarity">
    <text evidence="3">Belongs to the HAD-like hydrolase superfamily.</text>
</comment>
<dbReference type="InterPro" id="IPR023214">
    <property type="entry name" value="HAD_sf"/>
</dbReference>
<dbReference type="NCBIfam" id="TIGR01460">
    <property type="entry name" value="HAD-SF-IIA"/>
    <property type="match status" value="1"/>
</dbReference>
<evidence type="ECO:0000313" key="9">
    <source>
        <dbReference type="EMBL" id="TKB48375.1"/>
    </source>
</evidence>
<dbReference type="NCBIfam" id="TIGR01458">
    <property type="entry name" value="HAD-SF-IIA-hyp3"/>
    <property type="match status" value="1"/>
</dbReference>
<organism evidence="9 10">
    <name type="scientific">Ferrimonas sediminicola</name>
    <dbReference type="NCBI Taxonomy" id="2569538"/>
    <lineage>
        <taxon>Bacteria</taxon>
        <taxon>Pseudomonadati</taxon>
        <taxon>Pseudomonadota</taxon>
        <taxon>Gammaproteobacteria</taxon>
        <taxon>Alteromonadales</taxon>
        <taxon>Ferrimonadaceae</taxon>
        <taxon>Ferrimonas</taxon>
    </lineage>
</organism>
<keyword evidence="10" id="KW-1185">Reference proteome</keyword>
<dbReference type="SUPFAM" id="SSF56784">
    <property type="entry name" value="HAD-like"/>
    <property type="match status" value="1"/>
</dbReference>
<dbReference type="Proteomes" id="UP000305674">
    <property type="component" value="Unassembled WGS sequence"/>
</dbReference>
<dbReference type="GO" id="GO:0016791">
    <property type="term" value="F:phosphatase activity"/>
    <property type="evidence" value="ECO:0007669"/>
    <property type="project" value="InterPro"/>
</dbReference>
<keyword evidence="6 9" id="KW-0378">Hydrolase</keyword>
<evidence type="ECO:0000256" key="2">
    <source>
        <dbReference type="ARBA" id="ARBA00004496"/>
    </source>
</evidence>
<sequence>MLQALFFDISGVLYEGQRAIAGAAKAVGRAQASPLQVRFLTNTSRKTRQRVHQDLLALGFELALSQIITAPSAAKAMIQAKGWRPFCLVHEKIRSEFDDLDQAQPNAVLVGDAAEGFSYPALDQAFRLCLEGAPLIGVGMNRYFKLEGQLHLDAGPFIRALEYAAGTEAIIVGKPAPAFFLEAVASVGVKPDQVMMVGDDVQGDVEGALSAGLQACLVQTGKYRLGDESGCRRRFPCVASVVEAVELALG</sequence>
<evidence type="ECO:0000256" key="3">
    <source>
        <dbReference type="ARBA" id="ARBA00007958"/>
    </source>
</evidence>
<dbReference type="Pfam" id="PF13242">
    <property type="entry name" value="Hydrolase_like"/>
    <property type="match status" value="1"/>
</dbReference>
<dbReference type="RefSeq" id="WP_136853486.1">
    <property type="nucleotide sequence ID" value="NZ_SWCI01000007.1"/>
</dbReference>
<evidence type="ECO:0000256" key="8">
    <source>
        <dbReference type="ARBA" id="ARBA00039666"/>
    </source>
</evidence>
<comment type="cofactor">
    <cofactor evidence="1">
        <name>Mg(2+)</name>
        <dbReference type="ChEBI" id="CHEBI:18420"/>
    </cofactor>
</comment>
<dbReference type="Pfam" id="PF13344">
    <property type="entry name" value="Hydrolase_6"/>
    <property type="match status" value="1"/>
</dbReference>
<dbReference type="GO" id="GO:0016462">
    <property type="term" value="F:pyrophosphatase activity"/>
    <property type="evidence" value="ECO:0007669"/>
    <property type="project" value="UniProtKB-ARBA"/>
</dbReference>
<dbReference type="EMBL" id="SWCI01000007">
    <property type="protein sequence ID" value="TKB48375.1"/>
    <property type="molecule type" value="Genomic_DNA"/>
</dbReference>
<comment type="subcellular location">
    <subcellularLocation>
        <location evidence="2">Cytoplasm</location>
    </subcellularLocation>
</comment>
<dbReference type="GO" id="GO:0046872">
    <property type="term" value="F:metal ion binding"/>
    <property type="evidence" value="ECO:0007669"/>
    <property type="project" value="UniProtKB-KW"/>
</dbReference>
<dbReference type="FunFam" id="3.40.50.1000:FF:000051">
    <property type="entry name" value="Phospholysine phosphohistidine inorganic pyrophosphate phosphatase"/>
    <property type="match status" value="1"/>
</dbReference>
<keyword evidence="4" id="KW-0963">Cytoplasm</keyword>
<dbReference type="OrthoDB" id="148966at2"/>
<dbReference type="InterPro" id="IPR036412">
    <property type="entry name" value="HAD-like_sf"/>
</dbReference>
<dbReference type="InterPro" id="IPR006355">
    <property type="entry name" value="LHPP/HDHD2"/>
</dbReference>
<evidence type="ECO:0000256" key="4">
    <source>
        <dbReference type="ARBA" id="ARBA00022490"/>
    </source>
</evidence>
<gene>
    <name evidence="9" type="ORF">FCL40_11705</name>
</gene>